<organism evidence="2 3">
    <name type="scientific">Symbiodinium natans</name>
    <dbReference type="NCBI Taxonomy" id="878477"/>
    <lineage>
        <taxon>Eukaryota</taxon>
        <taxon>Sar</taxon>
        <taxon>Alveolata</taxon>
        <taxon>Dinophyceae</taxon>
        <taxon>Suessiales</taxon>
        <taxon>Symbiodiniaceae</taxon>
        <taxon>Symbiodinium</taxon>
    </lineage>
</organism>
<evidence type="ECO:0000313" key="3">
    <source>
        <dbReference type="Proteomes" id="UP000604046"/>
    </source>
</evidence>
<accession>A0A812P5N9</accession>
<protein>
    <submittedName>
        <fullName evidence="2">Uncharacterized protein</fullName>
    </submittedName>
</protein>
<gene>
    <name evidence="2" type="ORF">SNAT2548_LOCUS18517</name>
</gene>
<evidence type="ECO:0000313" key="2">
    <source>
        <dbReference type="EMBL" id="CAE7351201.1"/>
    </source>
</evidence>
<comment type="caution">
    <text evidence="2">The sequence shown here is derived from an EMBL/GenBank/DDBJ whole genome shotgun (WGS) entry which is preliminary data.</text>
</comment>
<feature type="region of interest" description="Disordered" evidence="1">
    <location>
        <begin position="49"/>
        <end position="72"/>
    </location>
</feature>
<reference evidence="2" key="1">
    <citation type="submission" date="2021-02" db="EMBL/GenBank/DDBJ databases">
        <authorList>
            <person name="Dougan E. K."/>
            <person name="Rhodes N."/>
            <person name="Thang M."/>
            <person name="Chan C."/>
        </authorList>
    </citation>
    <scope>NUCLEOTIDE SEQUENCE</scope>
</reference>
<keyword evidence="3" id="KW-1185">Reference proteome</keyword>
<proteinExistence type="predicted"/>
<dbReference type="AlphaFoldDB" id="A0A812P5N9"/>
<sequence>MNFGWSLKWLKCAVQQLKGCSWRLMGSAAGVSIEDARGAEVRAFHSLKTRVHQSGTSGAEAQPSEPLPRERRKCHRVAHVTSDECAELASSMKEECLGTSASFRVHRTGGHSIGVNDYTRQLARGRLRLLTRLPGSPGLSA</sequence>
<evidence type="ECO:0000256" key="1">
    <source>
        <dbReference type="SAM" id="MobiDB-lite"/>
    </source>
</evidence>
<name>A0A812P5N9_9DINO</name>
<dbReference type="Proteomes" id="UP000604046">
    <property type="component" value="Unassembled WGS sequence"/>
</dbReference>
<dbReference type="EMBL" id="CAJNDS010002147">
    <property type="protein sequence ID" value="CAE7351201.1"/>
    <property type="molecule type" value="Genomic_DNA"/>
</dbReference>